<dbReference type="OrthoDB" id="245712at2759"/>
<evidence type="ECO:0000256" key="1">
    <source>
        <dbReference type="SAM" id="MobiDB-lite"/>
    </source>
</evidence>
<dbReference type="VEuPathDB" id="TriTrypDB:BSAL_03400"/>
<dbReference type="EMBL" id="CYKH01000081">
    <property type="protein sequence ID" value="CUE70243.1"/>
    <property type="molecule type" value="Genomic_DNA"/>
</dbReference>
<organism evidence="2 3">
    <name type="scientific">Bodo saltans</name>
    <name type="common">Flagellated protozoan</name>
    <dbReference type="NCBI Taxonomy" id="75058"/>
    <lineage>
        <taxon>Eukaryota</taxon>
        <taxon>Discoba</taxon>
        <taxon>Euglenozoa</taxon>
        <taxon>Kinetoplastea</taxon>
        <taxon>Metakinetoplastina</taxon>
        <taxon>Eubodonida</taxon>
        <taxon>Bodonidae</taxon>
        <taxon>Bodo</taxon>
    </lineage>
</organism>
<dbReference type="OMA" id="SIKIRCY"/>
<feature type="compositionally biased region" description="Basic and acidic residues" evidence="1">
    <location>
        <begin position="554"/>
        <end position="570"/>
    </location>
</feature>
<evidence type="ECO:0000313" key="2">
    <source>
        <dbReference type="EMBL" id="CUE70243.1"/>
    </source>
</evidence>
<accession>A0A0S4IL49</accession>
<dbReference type="AlphaFoldDB" id="A0A0S4IL49"/>
<proteinExistence type="predicted"/>
<reference evidence="3" key="1">
    <citation type="submission" date="2015-09" db="EMBL/GenBank/DDBJ databases">
        <authorList>
            <consortium name="Pathogen Informatics"/>
        </authorList>
    </citation>
    <scope>NUCLEOTIDE SEQUENCE [LARGE SCALE GENOMIC DNA]</scope>
    <source>
        <strain evidence="3">Lake Konstanz</strain>
    </source>
</reference>
<dbReference type="Proteomes" id="UP000051952">
    <property type="component" value="Unassembled WGS sequence"/>
</dbReference>
<protein>
    <submittedName>
        <fullName evidence="2">Uncharacterized protein</fullName>
    </submittedName>
</protein>
<feature type="compositionally biased region" description="Basic and acidic residues" evidence="1">
    <location>
        <begin position="580"/>
        <end position="589"/>
    </location>
</feature>
<feature type="region of interest" description="Disordered" evidence="1">
    <location>
        <begin position="547"/>
        <end position="597"/>
    </location>
</feature>
<keyword evidence="3" id="KW-1185">Reference proteome</keyword>
<sequence>MTSLDNGKSISSTSDHVVNPLLALLGPCVRQPGITLRVAPSNALGSSRALATVDEVATFNDRALMTRCLTQVLGADFPRYLHRTSVTTSTHTKEFPSSSGVVQSEVDLPLHQFGSAQTPHHRNQSHIRYPDPKDVASSFYGNRHDAVVAWGYGGVGGGSVSTSSNMEHLLPIAVDRPNGSSAKRYQCITRDQLASFVASIPDPLQRNVYTLVDDVHSCDPYFDIDGDLRTIPKEALDCLCRPLNISDPTDAHATMELILATCLTFLTATLRKYFTRTRASEVQTASRSFEPQETLVLTASSCQQRKLSVHVHMRWASSSVTTTDDNGSVDSIASPIEPCSFQSVMEHKHFADVLEDELKQQLTNATPEKQATAQVLLAVLDLSVYSRWRALRLPYNIKSVDVVNLVQRRDSSAATPKLSVVLSTTDLAMAAILRYSSPGAAATCICVGCVDSCAATQQPAHDGRSLMHLLRPLLPLSRDLDSNSTDLVGGQLINAMKNCACVTLDACSGHDAFAHKCFDLASVTRPSLGPLAARKRLRAVDQVSRVNIASNESDENHDKEAVDGSHEDGTAPHVQVGYDTHQDTGEPHSEVFPAPFPSGRRLPLNTPTVRTLMWRLFQCLHPTAFQNLRPDHLNVVFEDAGQRYWYVYQKHNRYCLHLDRHHQQTCGQLYLTYGSIKFRCYSNDCCRKPCWKRSWGVVELPEPPAPPPQTEEESIAATLREIHGKLFPALDEQQLRLRFPSYLLEPHLHAAAAAASSSGDLQATTATTECVNEGDTKVTVQ</sequence>
<gene>
    <name evidence="2" type="ORF">BSAL_03400</name>
</gene>
<evidence type="ECO:0000313" key="3">
    <source>
        <dbReference type="Proteomes" id="UP000051952"/>
    </source>
</evidence>
<name>A0A0S4IL49_BODSA</name>